<dbReference type="OrthoDB" id="4753912at2"/>
<feature type="domain" description="ESX-1 secretion-associated protein EspB PE" evidence="3">
    <location>
        <begin position="11"/>
        <end position="86"/>
    </location>
</feature>
<comment type="caution">
    <text evidence="5">The sequence shown here is derived from an EMBL/GenBank/DDBJ whole genome shotgun (WGS) entry which is preliminary data.</text>
</comment>
<feature type="compositionally biased region" description="Basic and acidic residues" evidence="2">
    <location>
        <begin position="460"/>
        <end position="482"/>
    </location>
</feature>
<feature type="compositionally biased region" description="Low complexity" evidence="2">
    <location>
        <begin position="349"/>
        <end position="364"/>
    </location>
</feature>
<accession>A0A1X0JHX6</accession>
<feature type="domain" description="ESX-1 secretion-associated protein EspB PPE" evidence="4">
    <location>
        <begin position="129"/>
        <end position="288"/>
    </location>
</feature>
<evidence type="ECO:0000313" key="6">
    <source>
        <dbReference type="Proteomes" id="UP000192411"/>
    </source>
</evidence>
<feature type="compositionally biased region" description="Gly residues" evidence="2">
    <location>
        <begin position="388"/>
        <end position="406"/>
    </location>
</feature>
<dbReference type="InterPro" id="IPR054056">
    <property type="entry name" value="EspB_PPE"/>
</dbReference>
<evidence type="ECO:0000259" key="4">
    <source>
        <dbReference type="Pfam" id="PF21856"/>
    </source>
</evidence>
<organism evidence="5 6">
    <name type="scientific">Mycolicibacterium tusciae</name>
    <dbReference type="NCBI Taxonomy" id="75922"/>
    <lineage>
        <taxon>Bacteria</taxon>
        <taxon>Bacillati</taxon>
        <taxon>Actinomycetota</taxon>
        <taxon>Actinomycetes</taxon>
        <taxon>Mycobacteriales</taxon>
        <taxon>Mycobacteriaceae</taxon>
        <taxon>Mycolicibacterium</taxon>
    </lineage>
</organism>
<dbReference type="InterPro" id="IPR038332">
    <property type="entry name" value="PPE_sf"/>
</dbReference>
<dbReference type="InterPro" id="IPR041275">
    <property type="entry name" value="EspB_PE"/>
</dbReference>
<feature type="compositionally biased region" description="Gly residues" evidence="2">
    <location>
        <begin position="440"/>
        <end position="457"/>
    </location>
</feature>
<evidence type="ECO:0000313" key="5">
    <source>
        <dbReference type="EMBL" id="ORB62250.1"/>
    </source>
</evidence>
<dbReference type="Proteomes" id="UP000192411">
    <property type="component" value="Unassembled WGS sequence"/>
</dbReference>
<evidence type="ECO:0000256" key="1">
    <source>
        <dbReference type="SAM" id="Coils"/>
    </source>
</evidence>
<evidence type="ECO:0000256" key="2">
    <source>
        <dbReference type="SAM" id="MobiDB-lite"/>
    </source>
</evidence>
<dbReference type="AlphaFoldDB" id="A0A1X0JHX6"/>
<feature type="region of interest" description="Disordered" evidence="2">
    <location>
        <begin position="278"/>
        <end position="511"/>
    </location>
</feature>
<feature type="compositionally biased region" description="Basic and acidic residues" evidence="2">
    <location>
        <begin position="494"/>
        <end position="504"/>
    </location>
</feature>
<protein>
    <submittedName>
        <fullName evidence="5">Uncharacterized protein</fullName>
    </submittedName>
</protein>
<dbReference type="Gene3D" id="1.20.1260.20">
    <property type="entry name" value="PPE superfamily"/>
    <property type="match status" value="1"/>
</dbReference>
<dbReference type="EMBL" id="MVIM01000017">
    <property type="protein sequence ID" value="ORB62250.1"/>
    <property type="molecule type" value="Genomic_DNA"/>
</dbReference>
<feature type="compositionally biased region" description="Gly residues" evidence="2">
    <location>
        <begin position="297"/>
        <end position="311"/>
    </location>
</feature>
<feature type="compositionally biased region" description="Low complexity" evidence="2">
    <location>
        <begin position="427"/>
        <end position="439"/>
    </location>
</feature>
<dbReference type="Pfam" id="PF21856">
    <property type="entry name" value="EspB_PPE"/>
    <property type="match status" value="1"/>
</dbReference>
<feature type="compositionally biased region" description="Gly residues" evidence="2">
    <location>
        <begin position="336"/>
        <end position="348"/>
    </location>
</feature>
<reference evidence="5 6" key="1">
    <citation type="submission" date="2017-02" db="EMBL/GenBank/DDBJ databases">
        <title>The new phylogeny of genus Mycobacterium.</title>
        <authorList>
            <person name="Tortoli E."/>
            <person name="Trovato A."/>
            <person name="Cirillo D.M."/>
        </authorList>
    </citation>
    <scope>NUCLEOTIDE SEQUENCE [LARGE SCALE GENOMIC DNA]</scope>
    <source>
        <strain evidence="5 6">DSM 44338</strain>
    </source>
</reference>
<dbReference type="Pfam" id="PF18625">
    <property type="entry name" value="EspB_PE"/>
    <property type="match status" value="1"/>
</dbReference>
<keyword evidence="6" id="KW-1185">Reference proteome</keyword>
<proteinExistence type="predicted"/>
<gene>
    <name evidence="5" type="ORF">BST47_24580</name>
</gene>
<sequence length="511" mass="51835">MSVQRVNPGSLTSQAAEMKGQNWHNPAEDVVAPPDAVPSTADAIANLNQNAQSLKEFEEWAKVENQRVAEMLEIAAQAYQKVDDEYGIALDNPERAAAVDAISIPSPPTPAPEIPAPAGTPRLLDASGYRNVIQTQIELSAPDTGASLKNAMLYWSAASNRVKGNKPKPPPGDWEGDAADAAYARMTAFGNWLAQLSEAWHELAEAASKILNAHEKAKAAHVPIYDEYVALEARIKELADAPGPQAGIQRQIDLARRRLAELQALSDELRQQYAGEATFTPVRPVDPPFKPADSFAPGGGGGGDGGGGGAEPTGDPAAMAQKMGESMGTSQHQAGAGQGGGSGGGSPSGGESPSGAGPSASSVGGSEGGGPQTGSPRAPTDPSLRPAGAGGGSGGGSGGGAGGGAGSAPLSPAVSAETVAPAPPMPVSAAPAAAAAAPGGMAGGMGGMAPMHGGHGAQQGKEKRRDPRTAPDEDLYVEDRPWTEGVVGNRRRREVQDGGPREHDDEQDDDE</sequence>
<name>A0A1X0JHX6_9MYCO</name>
<keyword evidence="1" id="KW-0175">Coiled coil</keyword>
<feature type="coiled-coil region" evidence="1">
    <location>
        <begin position="245"/>
        <end position="272"/>
    </location>
</feature>
<dbReference type="SUPFAM" id="SSF140459">
    <property type="entry name" value="PE/PPE dimer-like"/>
    <property type="match status" value="1"/>
</dbReference>
<dbReference type="RefSeq" id="WP_083128299.1">
    <property type="nucleotide sequence ID" value="NZ_MVIM01000017.1"/>
</dbReference>
<evidence type="ECO:0000259" key="3">
    <source>
        <dbReference type="Pfam" id="PF18625"/>
    </source>
</evidence>
<dbReference type="STRING" id="75922.BST47_24580"/>